<feature type="non-terminal residue" evidence="7">
    <location>
        <position position="1"/>
    </location>
</feature>
<protein>
    <recommendedName>
        <fullName evidence="9">Major facilitator superfamily (MFS) profile domain-containing protein</fullName>
    </recommendedName>
</protein>
<organism evidence="7 8">
    <name type="scientific">Elysia chlorotica</name>
    <name type="common">Eastern emerald elysia</name>
    <name type="synonym">Sea slug</name>
    <dbReference type="NCBI Taxonomy" id="188477"/>
    <lineage>
        <taxon>Eukaryota</taxon>
        <taxon>Metazoa</taxon>
        <taxon>Spiralia</taxon>
        <taxon>Lophotrochozoa</taxon>
        <taxon>Mollusca</taxon>
        <taxon>Gastropoda</taxon>
        <taxon>Heterobranchia</taxon>
        <taxon>Euthyneura</taxon>
        <taxon>Panpulmonata</taxon>
        <taxon>Sacoglossa</taxon>
        <taxon>Placobranchoidea</taxon>
        <taxon>Plakobranchidae</taxon>
        <taxon>Elysia</taxon>
    </lineage>
</organism>
<evidence type="ECO:0008006" key="9">
    <source>
        <dbReference type="Google" id="ProtNLM"/>
    </source>
</evidence>
<evidence type="ECO:0000256" key="1">
    <source>
        <dbReference type="ARBA" id="ARBA00004141"/>
    </source>
</evidence>
<dbReference type="InterPro" id="IPR052983">
    <property type="entry name" value="MFS_Riboflavin_Transporter"/>
</dbReference>
<feature type="transmembrane region" description="Helical" evidence="6">
    <location>
        <begin position="44"/>
        <end position="63"/>
    </location>
</feature>
<name>A0A433SR60_ELYCH</name>
<keyword evidence="5 6" id="KW-0472">Membrane</keyword>
<keyword evidence="3 6" id="KW-0812">Transmembrane</keyword>
<sequence length="430" mass="47504">TVIGVHLMVASVSMSWIVGNLLAYMNSFFRFQCSPYCFDGDPQWIVNLYNALFGVGLFVFEYIRNTVGLWWTTLLAILVHTSSFFLCVWAVQVSVVAVCVLMGVFMAAAAGVIMNAGFAYIHIRAPQNAEVYMITVIASGPLLNVVQNQIITSFVNPLNLKPDVYQSPWASFSQSEILQRVPTVIAIVASIDLGFQLIGFLLDHATTKPEDGSLQTTASKDVYLEVSNQGRTNQRDCETEQIQFTLQEATRTAKFWSLWLYGASTGLCTVLLTSYYKQFGLVYIDNDRHLTLLGSAMPLLVGLSGMLLGALKKKDLVNIHDSLVLSLSLNSLTSAFWFFAAMLGEAVYMVLILLMTFSHSFIFFVMANGTMQEFGNAHFATIYSVAFSGRPIVSLFSAAYLTPLLDAVGWFWVFMSSSVLSSVALVFTVL</sequence>
<dbReference type="Proteomes" id="UP000271974">
    <property type="component" value="Unassembled WGS sequence"/>
</dbReference>
<gene>
    <name evidence="7" type="ORF">EGW08_020610</name>
</gene>
<accession>A0A433SR60</accession>
<feature type="non-terminal residue" evidence="7">
    <location>
        <position position="430"/>
    </location>
</feature>
<evidence type="ECO:0000256" key="6">
    <source>
        <dbReference type="SAM" id="Phobius"/>
    </source>
</evidence>
<dbReference type="GO" id="GO:0016020">
    <property type="term" value="C:membrane"/>
    <property type="evidence" value="ECO:0007669"/>
    <property type="project" value="UniProtKB-SubCell"/>
</dbReference>
<feature type="transmembrane region" description="Helical" evidence="6">
    <location>
        <begin position="379"/>
        <end position="401"/>
    </location>
</feature>
<feature type="transmembrane region" description="Helical" evidence="6">
    <location>
        <begin position="69"/>
        <end position="91"/>
    </location>
</feature>
<evidence type="ECO:0000256" key="4">
    <source>
        <dbReference type="ARBA" id="ARBA00022989"/>
    </source>
</evidence>
<feature type="transmembrane region" description="Helical" evidence="6">
    <location>
        <begin position="289"/>
        <end position="311"/>
    </location>
</feature>
<evidence type="ECO:0000313" key="8">
    <source>
        <dbReference type="Proteomes" id="UP000271974"/>
    </source>
</evidence>
<dbReference type="InterPro" id="IPR036259">
    <property type="entry name" value="MFS_trans_sf"/>
</dbReference>
<evidence type="ECO:0000256" key="2">
    <source>
        <dbReference type="ARBA" id="ARBA00022448"/>
    </source>
</evidence>
<keyword evidence="2" id="KW-0813">Transport</keyword>
<dbReference type="AlphaFoldDB" id="A0A433SR60"/>
<evidence type="ECO:0000256" key="3">
    <source>
        <dbReference type="ARBA" id="ARBA00022692"/>
    </source>
</evidence>
<dbReference type="PANTHER" id="PTHR43385">
    <property type="entry name" value="RIBOFLAVIN TRANSPORTER RIBJ"/>
    <property type="match status" value="1"/>
</dbReference>
<comment type="subcellular location">
    <subcellularLocation>
        <location evidence="1">Membrane</location>
        <topology evidence="1">Multi-pass membrane protein</topology>
    </subcellularLocation>
</comment>
<feature type="transmembrane region" description="Helical" evidence="6">
    <location>
        <begin position="6"/>
        <end position="24"/>
    </location>
</feature>
<evidence type="ECO:0000256" key="5">
    <source>
        <dbReference type="ARBA" id="ARBA00023136"/>
    </source>
</evidence>
<dbReference type="PANTHER" id="PTHR43385:SF1">
    <property type="entry name" value="RIBOFLAVIN TRANSPORTER RIBJ"/>
    <property type="match status" value="1"/>
</dbReference>
<dbReference type="OrthoDB" id="6092718at2759"/>
<comment type="caution">
    <text evidence="7">The sequence shown here is derived from an EMBL/GenBank/DDBJ whole genome shotgun (WGS) entry which is preliminary data.</text>
</comment>
<feature type="transmembrane region" description="Helical" evidence="6">
    <location>
        <begin position="346"/>
        <end position="367"/>
    </location>
</feature>
<feature type="transmembrane region" description="Helical" evidence="6">
    <location>
        <begin position="258"/>
        <end position="277"/>
    </location>
</feature>
<proteinExistence type="predicted"/>
<evidence type="ECO:0000313" key="7">
    <source>
        <dbReference type="EMBL" id="RUS71631.1"/>
    </source>
</evidence>
<dbReference type="EMBL" id="RQTK01001185">
    <property type="protein sequence ID" value="RUS71631.1"/>
    <property type="molecule type" value="Genomic_DNA"/>
</dbReference>
<feature type="transmembrane region" description="Helical" evidence="6">
    <location>
        <begin position="407"/>
        <end position="429"/>
    </location>
</feature>
<keyword evidence="8" id="KW-1185">Reference proteome</keyword>
<keyword evidence="4 6" id="KW-1133">Transmembrane helix</keyword>
<reference evidence="7 8" key="1">
    <citation type="submission" date="2019-01" db="EMBL/GenBank/DDBJ databases">
        <title>A draft genome assembly of the solar-powered sea slug Elysia chlorotica.</title>
        <authorList>
            <person name="Cai H."/>
            <person name="Li Q."/>
            <person name="Fang X."/>
            <person name="Li J."/>
            <person name="Curtis N.E."/>
            <person name="Altenburger A."/>
            <person name="Shibata T."/>
            <person name="Feng M."/>
            <person name="Maeda T."/>
            <person name="Schwartz J.A."/>
            <person name="Shigenobu S."/>
            <person name="Lundholm N."/>
            <person name="Nishiyama T."/>
            <person name="Yang H."/>
            <person name="Hasebe M."/>
            <person name="Li S."/>
            <person name="Pierce S.K."/>
            <person name="Wang J."/>
        </authorList>
    </citation>
    <scope>NUCLEOTIDE SEQUENCE [LARGE SCALE GENOMIC DNA]</scope>
    <source>
        <strain evidence="7">EC2010</strain>
        <tissue evidence="7">Whole organism of an adult</tissue>
    </source>
</reference>
<feature type="transmembrane region" description="Helical" evidence="6">
    <location>
        <begin position="98"/>
        <end position="123"/>
    </location>
</feature>
<feature type="transmembrane region" description="Helical" evidence="6">
    <location>
        <begin position="323"/>
        <end position="340"/>
    </location>
</feature>
<dbReference type="Gene3D" id="1.20.1250.20">
    <property type="entry name" value="MFS general substrate transporter like domains"/>
    <property type="match status" value="1"/>
</dbReference>
<dbReference type="SUPFAM" id="SSF103473">
    <property type="entry name" value="MFS general substrate transporter"/>
    <property type="match status" value="1"/>
</dbReference>